<dbReference type="Proteomes" id="UP000019241">
    <property type="component" value="Unassembled WGS sequence"/>
</dbReference>
<accession>W7DCM1</accession>
<dbReference type="PATRIC" id="fig|1265822.4.peg.3784"/>
<gene>
    <name evidence="1" type="ORF">MCOL2_18564</name>
</gene>
<evidence type="ECO:0000313" key="1">
    <source>
        <dbReference type="EMBL" id="EUJ47032.1"/>
    </source>
</evidence>
<proteinExistence type="predicted"/>
<dbReference type="RefSeq" id="WP_164832584.1">
    <property type="nucleotide sequence ID" value="NZ_AODM01000073.1"/>
</dbReference>
<protein>
    <submittedName>
        <fullName evidence="1">Uncharacterized protein</fullName>
    </submittedName>
</protein>
<comment type="caution">
    <text evidence="1">The sequence shown here is derived from an EMBL/GenBank/DDBJ whole genome shotgun (WGS) entry which is preliminary data.</text>
</comment>
<name>W7DCM1_9LIST</name>
<sequence>MNREGEGEIKAFTLPVFYGNEKIGVRKDSLFGERADNYVRVHQINFR</sequence>
<dbReference type="EMBL" id="AODM01000073">
    <property type="protein sequence ID" value="EUJ47032.1"/>
    <property type="molecule type" value="Genomic_DNA"/>
</dbReference>
<reference evidence="1 2" key="1">
    <citation type="submission" date="2012-12" db="EMBL/GenBank/DDBJ databases">
        <title>Novel taxa of Listeriaceae from agricultural environments in the United States.</title>
        <authorList>
            <person name="den Bakker H.C."/>
            <person name="Allred A."/>
            <person name="Warchocki S."/>
            <person name="Wright E.M."/>
            <person name="Burrell A."/>
            <person name="Nightingale K.K."/>
            <person name="Kephart D."/>
            <person name="Wiedmann M."/>
        </authorList>
    </citation>
    <scope>NUCLEOTIDE SEQUENCE [LARGE SCALE GENOMIC DNA]</scope>
    <source>
        <strain evidence="1 2">FSL S10-1203</strain>
    </source>
</reference>
<organism evidence="1 2">
    <name type="scientific">Listeria fleischmannii FSL S10-1203</name>
    <dbReference type="NCBI Taxonomy" id="1265822"/>
    <lineage>
        <taxon>Bacteria</taxon>
        <taxon>Bacillati</taxon>
        <taxon>Bacillota</taxon>
        <taxon>Bacilli</taxon>
        <taxon>Bacillales</taxon>
        <taxon>Listeriaceae</taxon>
        <taxon>Listeria</taxon>
    </lineage>
</organism>
<evidence type="ECO:0000313" key="2">
    <source>
        <dbReference type="Proteomes" id="UP000019241"/>
    </source>
</evidence>
<dbReference type="AlphaFoldDB" id="W7DCM1"/>